<protein>
    <submittedName>
        <fullName evidence="3">LVIVD repeat-containing protein</fullName>
    </submittedName>
</protein>
<evidence type="ECO:0000256" key="1">
    <source>
        <dbReference type="SAM" id="MobiDB-lite"/>
    </source>
</evidence>
<feature type="compositionally biased region" description="Low complexity" evidence="1">
    <location>
        <begin position="82"/>
        <end position="91"/>
    </location>
</feature>
<feature type="chain" id="PRO_5046874096" evidence="2">
    <location>
        <begin position="30"/>
        <end position="615"/>
    </location>
</feature>
<evidence type="ECO:0000313" key="3">
    <source>
        <dbReference type="EMBL" id="MFF3667103.1"/>
    </source>
</evidence>
<feature type="region of interest" description="Disordered" evidence="1">
    <location>
        <begin position="70"/>
        <end position="97"/>
    </location>
</feature>
<evidence type="ECO:0000313" key="4">
    <source>
        <dbReference type="Proteomes" id="UP001602013"/>
    </source>
</evidence>
<feature type="signal peptide" evidence="2">
    <location>
        <begin position="1"/>
        <end position="29"/>
    </location>
</feature>
<dbReference type="Proteomes" id="UP001602013">
    <property type="component" value="Unassembled WGS sequence"/>
</dbReference>
<organism evidence="3 4">
    <name type="scientific">Microtetraspora malaysiensis</name>
    <dbReference type="NCBI Taxonomy" id="161358"/>
    <lineage>
        <taxon>Bacteria</taxon>
        <taxon>Bacillati</taxon>
        <taxon>Actinomycetota</taxon>
        <taxon>Actinomycetes</taxon>
        <taxon>Streptosporangiales</taxon>
        <taxon>Streptosporangiaceae</taxon>
        <taxon>Microtetraspora</taxon>
    </lineage>
</organism>
<accession>A0ABW6SS67</accession>
<keyword evidence="4" id="KW-1185">Reference proteome</keyword>
<sequence>MKGRALLTGTAALVTAVVLQTASLGPAYADPSGPVNPGTVGSANAEATSLRNRADAAAKDAARAAARLDEAKATAEEEAQKAADAAATAEESGTISDKNKAEAAAAKAAQASAKAAQAQLEYNEKAAASAAAAAAAEAAANNAEREAASLAGVTDGIGAEGTQTLPDTGVFPDNAAHSDNVEVVGHVRGVLSGNPNCPAFKSAKCPAFSSLNFVHYEKLGYDVMVANGTGGLAIWSLKDPEHPTYISEVTVGQLKQPGETMTQFWEGENLTVDSRRKLVFMTRDSGQKGLFIIDIKDPWHPALLGFHPVPLGHTATCINDCRFIWSVGSGVRGVSSPVYVTDVRDVNHPFTYSQAVVSDVRRTGATSGSTHSVDVDFDGVVWVSGSGGVRGYWTDGKHVDPATQTKRYATAYDPIPYAGGSIGGSEGSFLHNAYRFPNALGDRPKGDVLLITNENNNQNCSKAGVFILASLEGTHDADGIASTPENPVKMTRLATYSPGGKPGHYVDPTGKAGDCSAHWFTVNGNIVVGGYYEQGIRFLDISDPRNPQQVGWFRVPDRNGGPDGPAIIGSNASSAYWHNGYVYVPDYGRGVDILKFTGDIPGKREKKVCWNSCEK</sequence>
<gene>
    <name evidence="3" type="ORF">ACFYXI_16005</name>
</gene>
<comment type="caution">
    <text evidence="3">The sequence shown here is derived from an EMBL/GenBank/DDBJ whole genome shotgun (WGS) entry which is preliminary data.</text>
</comment>
<dbReference type="InterPro" id="IPR011041">
    <property type="entry name" value="Quinoprot_gluc/sorb_DH_b-prop"/>
</dbReference>
<evidence type="ECO:0000256" key="2">
    <source>
        <dbReference type="SAM" id="SignalP"/>
    </source>
</evidence>
<feature type="compositionally biased region" description="Basic and acidic residues" evidence="1">
    <location>
        <begin position="70"/>
        <end position="81"/>
    </location>
</feature>
<dbReference type="EMBL" id="JBIASD010000009">
    <property type="protein sequence ID" value="MFF3667103.1"/>
    <property type="molecule type" value="Genomic_DNA"/>
</dbReference>
<proteinExistence type="predicted"/>
<dbReference type="RefSeq" id="WP_387411933.1">
    <property type="nucleotide sequence ID" value="NZ_JBIASD010000009.1"/>
</dbReference>
<dbReference type="SUPFAM" id="SSF50952">
    <property type="entry name" value="Soluble quinoprotein glucose dehydrogenase"/>
    <property type="match status" value="1"/>
</dbReference>
<name>A0ABW6SS67_9ACTN</name>
<keyword evidence="2" id="KW-0732">Signal</keyword>
<reference evidence="3 4" key="1">
    <citation type="submission" date="2024-10" db="EMBL/GenBank/DDBJ databases">
        <title>The Natural Products Discovery Center: Release of the First 8490 Sequenced Strains for Exploring Actinobacteria Biosynthetic Diversity.</title>
        <authorList>
            <person name="Kalkreuter E."/>
            <person name="Kautsar S.A."/>
            <person name="Yang D."/>
            <person name="Bader C.D."/>
            <person name="Teijaro C.N."/>
            <person name="Fluegel L."/>
            <person name="Davis C.M."/>
            <person name="Simpson J.R."/>
            <person name="Lauterbach L."/>
            <person name="Steele A.D."/>
            <person name="Gui C."/>
            <person name="Meng S."/>
            <person name="Li G."/>
            <person name="Viehrig K."/>
            <person name="Ye F."/>
            <person name="Su P."/>
            <person name="Kiefer A.F."/>
            <person name="Nichols A."/>
            <person name="Cepeda A.J."/>
            <person name="Yan W."/>
            <person name="Fan B."/>
            <person name="Jiang Y."/>
            <person name="Adhikari A."/>
            <person name="Zheng C.-J."/>
            <person name="Schuster L."/>
            <person name="Cowan T.M."/>
            <person name="Smanski M.J."/>
            <person name="Chevrette M.G."/>
            <person name="De Carvalho L.P.S."/>
            <person name="Shen B."/>
        </authorList>
    </citation>
    <scope>NUCLEOTIDE SEQUENCE [LARGE SCALE GENOMIC DNA]</scope>
    <source>
        <strain evidence="3 4">NPDC002173</strain>
    </source>
</reference>